<dbReference type="Pfam" id="PF13343">
    <property type="entry name" value="SBP_bac_6"/>
    <property type="match status" value="1"/>
</dbReference>
<proteinExistence type="inferred from homology"/>
<evidence type="ECO:0000256" key="4">
    <source>
        <dbReference type="ARBA" id="ARBA00022729"/>
    </source>
</evidence>
<dbReference type="PANTHER" id="PTHR30006:SF3">
    <property type="entry name" value="THIAMINE-BINDING PERIPLASMIC PROTEIN"/>
    <property type="match status" value="1"/>
</dbReference>
<gene>
    <name evidence="7" type="ORF">ACEVAQ_24215</name>
</gene>
<evidence type="ECO:0000256" key="3">
    <source>
        <dbReference type="ARBA" id="ARBA00022448"/>
    </source>
</evidence>
<dbReference type="PANTHER" id="PTHR30006">
    <property type="entry name" value="THIAMINE-BINDING PERIPLASMIC PROTEIN-RELATED"/>
    <property type="match status" value="1"/>
</dbReference>
<evidence type="ECO:0000256" key="1">
    <source>
        <dbReference type="ARBA" id="ARBA00004418"/>
    </source>
</evidence>
<accession>A0ABW7MML8</accession>
<keyword evidence="3" id="KW-0813">Transport</keyword>
<protein>
    <submittedName>
        <fullName evidence="7">PotD/PotF family extracellular solute-binding protein</fullName>
    </submittedName>
</protein>
<evidence type="ECO:0000256" key="5">
    <source>
        <dbReference type="ARBA" id="ARBA00022764"/>
    </source>
</evidence>
<reference evidence="7 8" key="1">
    <citation type="submission" date="2024-09" db="EMBL/GenBank/DDBJ databases">
        <title>Elucidation of the Bokeelamides from Bacteria Associated with Moon Snail Egg Collars.</title>
        <authorList>
            <person name="Campbell R."/>
            <person name="Piedl K."/>
            <person name="Mevers E."/>
        </authorList>
    </citation>
    <scope>NUCLEOTIDE SEQUENCE [LARGE SCALE GENOMIC DNA]</scope>
    <source>
        <strain evidence="7 8">EM133</strain>
    </source>
</reference>
<dbReference type="EMBL" id="JBHEGD010000002">
    <property type="protein sequence ID" value="MFH6601809.1"/>
    <property type="molecule type" value="Genomic_DNA"/>
</dbReference>
<dbReference type="Gene3D" id="3.40.190.10">
    <property type="entry name" value="Periplasmic binding protein-like II"/>
    <property type="match status" value="2"/>
</dbReference>
<feature type="chain" id="PRO_5047149322" evidence="6">
    <location>
        <begin position="21"/>
        <end position="364"/>
    </location>
</feature>
<evidence type="ECO:0000256" key="6">
    <source>
        <dbReference type="SAM" id="SignalP"/>
    </source>
</evidence>
<feature type="signal peptide" evidence="6">
    <location>
        <begin position="1"/>
        <end position="20"/>
    </location>
</feature>
<comment type="similarity">
    <text evidence="2">Belongs to the bacterial solute-binding protein 1 family.</text>
</comment>
<sequence length="364" mass="41131">MLKLMAALWLSLGMVQCAEAEQTLRILTWEGYVTAEDLVVINRDLAERGLAVKAEVIDPYAEGPEQMFMLLRAGRADLSFLTLNYLKMQQGRMTDLLQAIDPTRLRLFNQLLPQLAHLDMGKDGARLLYVPFGGGTYGIWANMQKLNEDQLPQRLSDLLQPHWKGKLSLTSGQVQPNIAMAFLALGEQPFLLHDLMRAGRRKEAKLMAAADGPAQYFLDRLYTQVGEFWESAPQFGSDQLLVASYGPEIADRRKRGEDWQRVEFVEGDTTWLDTMNIVKGVSGDKLDAAYLVMDHFLSDAVQRRVVQELNMVAVVSSVDNPMLAANPELFSTERFWPPYDRTADNLMLNMSRHALRSRLPANEP</sequence>
<keyword evidence="5" id="KW-0574">Periplasm</keyword>
<dbReference type="RefSeq" id="WP_395274032.1">
    <property type="nucleotide sequence ID" value="NZ_JBHEGD010000002.1"/>
</dbReference>
<dbReference type="SUPFAM" id="SSF53850">
    <property type="entry name" value="Periplasmic binding protein-like II"/>
    <property type="match status" value="1"/>
</dbReference>
<organism evidence="7 8">
    <name type="scientific">Ectopseudomonas khazarica</name>
    <dbReference type="NCBI Taxonomy" id="2502979"/>
    <lineage>
        <taxon>Bacteria</taxon>
        <taxon>Pseudomonadati</taxon>
        <taxon>Pseudomonadota</taxon>
        <taxon>Gammaproteobacteria</taxon>
        <taxon>Pseudomonadales</taxon>
        <taxon>Pseudomonadaceae</taxon>
        <taxon>Ectopseudomonas</taxon>
    </lineage>
</organism>
<evidence type="ECO:0000313" key="7">
    <source>
        <dbReference type="EMBL" id="MFH6601809.1"/>
    </source>
</evidence>
<evidence type="ECO:0000256" key="2">
    <source>
        <dbReference type="ARBA" id="ARBA00008520"/>
    </source>
</evidence>
<evidence type="ECO:0000313" key="8">
    <source>
        <dbReference type="Proteomes" id="UP001609932"/>
    </source>
</evidence>
<dbReference type="Proteomes" id="UP001609932">
    <property type="component" value="Unassembled WGS sequence"/>
</dbReference>
<keyword evidence="8" id="KW-1185">Reference proteome</keyword>
<comment type="caution">
    <text evidence="7">The sequence shown here is derived from an EMBL/GenBank/DDBJ whole genome shotgun (WGS) entry which is preliminary data.</text>
</comment>
<comment type="subcellular location">
    <subcellularLocation>
        <location evidence="1">Periplasm</location>
    </subcellularLocation>
</comment>
<keyword evidence="4 6" id="KW-0732">Signal</keyword>
<name>A0ABW7MML8_9GAMM</name>